<dbReference type="SUPFAM" id="SSF53474">
    <property type="entry name" value="alpha/beta-Hydrolases"/>
    <property type="match status" value="1"/>
</dbReference>
<dbReference type="Proteomes" id="UP000239187">
    <property type="component" value="Chromosome"/>
</dbReference>
<organism evidence="3 4">
    <name type="scientific">Arthrobacter agilis</name>
    <dbReference type="NCBI Taxonomy" id="37921"/>
    <lineage>
        <taxon>Bacteria</taxon>
        <taxon>Bacillati</taxon>
        <taxon>Actinomycetota</taxon>
        <taxon>Actinomycetes</taxon>
        <taxon>Micrococcales</taxon>
        <taxon>Micrococcaceae</taxon>
        <taxon>Arthrobacter</taxon>
    </lineage>
</organism>
<accession>A0A2L0UF91</accession>
<reference evidence="3 4" key="1">
    <citation type="submission" date="2017-11" db="EMBL/GenBank/DDBJ databases">
        <title>Draft genome of Arthrobacter agilis strain UMCV2, a plant growth-promoting rhizobacterium and biocontrol capacity of phytopathogenic fungi.</title>
        <authorList>
            <person name="Martinez-Camara R."/>
            <person name="Santoyo G."/>
            <person name="Moreno-Hagelsieb G."/>
            <person name="Valencia-Cantero E."/>
        </authorList>
    </citation>
    <scope>NUCLEOTIDE SEQUENCE [LARGE SCALE GENOMIC DNA]</scope>
    <source>
        <strain evidence="3 4">UMCV2</strain>
    </source>
</reference>
<evidence type="ECO:0000313" key="3">
    <source>
        <dbReference type="EMBL" id="AUZ87886.1"/>
    </source>
</evidence>
<dbReference type="InterPro" id="IPR029058">
    <property type="entry name" value="AB_hydrolase_fold"/>
</dbReference>
<sequence length="322" mass="34835">MTSGYAAGTDTVEPSAHDGSRAMRVACRLIGLLPTKRNLTGTDWVNGKYPGRTYPSAAAIPWTFKQTHTIQEKRIDGVRTITVRPLLGATRSHIIYTHGGIYLNEFGRPHWWIIAELTRRTGAAVTIPLYRLAPESTYREAFPYLVSVYREVLRTAGPEDVTLMGDSAGGGLAIAQPWAFRDAGLPAPGRVAVFAPWLDVTGTNPTIPKYEAVDPMLSVAGPVQAGLWWAGGDDPRTPLVSPACAPDDLLAAVPPTRIYQGTRDVCMADATVFRDRAVSAGADVTMRIYPGGFHVFPAAPRLPESREVYADLAAFLGRPPLP</sequence>
<evidence type="ECO:0000313" key="4">
    <source>
        <dbReference type="Proteomes" id="UP000239187"/>
    </source>
</evidence>
<dbReference type="Pfam" id="PF07859">
    <property type="entry name" value="Abhydrolase_3"/>
    <property type="match status" value="1"/>
</dbReference>
<dbReference type="Gene3D" id="3.40.50.1820">
    <property type="entry name" value="alpha/beta hydrolase"/>
    <property type="match status" value="1"/>
</dbReference>
<dbReference type="PANTHER" id="PTHR48081:SF8">
    <property type="entry name" value="ALPHA_BETA HYDROLASE FOLD-3 DOMAIN-CONTAINING PROTEIN-RELATED"/>
    <property type="match status" value="1"/>
</dbReference>
<dbReference type="EMBL" id="CP024915">
    <property type="protein sequence ID" value="AUZ87886.1"/>
    <property type="molecule type" value="Genomic_DNA"/>
</dbReference>
<dbReference type="PANTHER" id="PTHR48081">
    <property type="entry name" value="AB HYDROLASE SUPERFAMILY PROTEIN C4A8.06C"/>
    <property type="match status" value="1"/>
</dbReference>
<dbReference type="RefSeq" id="WP_208739109.1">
    <property type="nucleotide sequence ID" value="NZ_CP024915.1"/>
</dbReference>
<name>A0A2L0UF91_9MICC</name>
<evidence type="ECO:0000259" key="2">
    <source>
        <dbReference type="Pfam" id="PF07859"/>
    </source>
</evidence>
<dbReference type="InterPro" id="IPR013094">
    <property type="entry name" value="AB_hydrolase_3"/>
</dbReference>
<dbReference type="InterPro" id="IPR050300">
    <property type="entry name" value="GDXG_lipolytic_enzyme"/>
</dbReference>
<evidence type="ECO:0000256" key="1">
    <source>
        <dbReference type="ARBA" id="ARBA00022801"/>
    </source>
</evidence>
<protein>
    <recommendedName>
        <fullName evidence="2">Alpha/beta hydrolase fold-3 domain-containing protein</fullName>
    </recommendedName>
</protein>
<proteinExistence type="predicted"/>
<keyword evidence="1" id="KW-0378">Hydrolase</keyword>
<feature type="domain" description="Alpha/beta hydrolase fold-3" evidence="2">
    <location>
        <begin position="94"/>
        <end position="296"/>
    </location>
</feature>
<dbReference type="AlphaFoldDB" id="A0A2L0UF91"/>
<dbReference type="GO" id="GO:0016787">
    <property type="term" value="F:hydrolase activity"/>
    <property type="evidence" value="ECO:0007669"/>
    <property type="project" value="UniProtKB-KW"/>
</dbReference>
<gene>
    <name evidence="3" type="ORF">CVO76_09775</name>
</gene>